<comment type="similarity">
    <text evidence="1">Belongs to the senescence regulator S40 family.</text>
</comment>
<dbReference type="Proteomes" id="UP001604336">
    <property type="component" value="Unassembled WGS sequence"/>
</dbReference>
<comment type="caution">
    <text evidence="2">The sequence shown here is derived from an EMBL/GenBank/DDBJ whole genome shotgun (WGS) entry which is preliminary data.</text>
</comment>
<dbReference type="AlphaFoldDB" id="A0ABD1QFW3"/>
<reference evidence="3" key="1">
    <citation type="submission" date="2024-07" db="EMBL/GenBank/DDBJ databases">
        <title>Two chromosome-level genome assemblies of Korean endemic species Abeliophyllum distichum and Forsythia ovata (Oleaceae).</title>
        <authorList>
            <person name="Jang H."/>
        </authorList>
    </citation>
    <scope>NUCLEOTIDE SEQUENCE [LARGE SCALE GENOMIC DNA]</scope>
</reference>
<dbReference type="Pfam" id="PF04520">
    <property type="entry name" value="Senescence_reg"/>
    <property type="match status" value="1"/>
</dbReference>
<accession>A0ABD1QFW3</accession>
<dbReference type="PANTHER" id="PTHR33083:SF49">
    <property type="entry name" value="SENESCENCE REGULATOR"/>
    <property type="match status" value="1"/>
</dbReference>
<proteinExistence type="inferred from homology"/>
<dbReference type="PANTHER" id="PTHR33083">
    <property type="entry name" value="EXPRESSED PROTEIN"/>
    <property type="match status" value="1"/>
</dbReference>
<evidence type="ECO:0000256" key="1">
    <source>
        <dbReference type="ARBA" id="ARBA00034773"/>
    </source>
</evidence>
<gene>
    <name evidence="2" type="ORF">Adt_35856</name>
</gene>
<dbReference type="GO" id="GO:0010150">
    <property type="term" value="P:leaf senescence"/>
    <property type="evidence" value="ECO:0007669"/>
    <property type="project" value="UniProtKB-ARBA"/>
</dbReference>
<evidence type="ECO:0000313" key="3">
    <source>
        <dbReference type="Proteomes" id="UP001604336"/>
    </source>
</evidence>
<protein>
    <recommendedName>
        <fullName evidence="4">Senescence regulator</fullName>
    </recommendedName>
</protein>
<dbReference type="InterPro" id="IPR007608">
    <property type="entry name" value="Senescence_reg_S40"/>
</dbReference>
<dbReference type="EMBL" id="JBFOLK010000011">
    <property type="protein sequence ID" value="KAL2475120.1"/>
    <property type="molecule type" value="Genomic_DNA"/>
</dbReference>
<organism evidence="2 3">
    <name type="scientific">Abeliophyllum distichum</name>
    <dbReference type="NCBI Taxonomy" id="126358"/>
    <lineage>
        <taxon>Eukaryota</taxon>
        <taxon>Viridiplantae</taxon>
        <taxon>Streptophyta</taxon>
        <taxon>Embryophyta</taxon>
        <taxon>Tracheophyta</taxon>
        <taxon>Spermatophyta</taxon>
        <taxon>Magnoliopsida</taxon>
        <taxon>eudicotyledons</taxon>
        <taxon>Gunneridae</taxon>
        <taxon>Pentapetalae</taxon>
        <taxon>asterids</taxon>
        <taxon>lamiids</taxon>
        <taxon>Lamiales</taxon>
        <taxon>Oleaceae</taxon>
        <taxon>Forsythieae</taxon>
        <taxon>Abeliophyllum</taxon>
    </lineage>
</organism>
<keyword evidence="3" id="KW-1185">Reference proteome</keyword>
<name>A0ABD1QFW3_9LAMI</name>
<evidence type="ECO:0008006" key="4">
    <source>
        <dbReference type="Google" id="ProtNLM"/>
    </source>
</evidence>
<sequence length="151" mass="17269">MKSTFSLSEFPKSQTHISMAEEFQESEVIFQENADYEDGEDCNFPVHWNSRESRNIKCRRKKLKNKKNSVPVNIPENVSGNSWFGYLDSDFFDEDGDNGEIIPPHVIIGRRVAGKMMAFSVCAGINGKRLKGRNLMEVRNSILRMTGFLET</sequence>
<evidence type="ECO:0000313" key="2">
    <source>
        <dbReference type="EMBL" id="KAL2475120.1"/>
    </source>
</evidence>